<reference evidence="11 12" key="1">
    <citation type="submission" date="2023-10" db="EMBL/GenBank/DDBJ databases">
        <title>Hymenobacter endophyticus sp. nov., an isolate from the leaf tissues of wheat.</title>
        <authorList>
            <person name="Dai Y."/>
        </authorList>
    </citation>
    <scope>NUCLEOTIDE SEQUENCE [LARGE SCALE GENOMIC DNA]</scope>
    <source>
        <strain evidence="11 12">ZK17L-C2</strain>
    </source>
</reference>
<dbReference type="RefSeq" id="WP_315997321.1">
    <property type="nucleotide sequence ID" value="NZ_JAWDJT010000002.1"/>
</dbReference>
<dbReference type="EMBL" id="JAWDJT010000002">
    <property type="protein sequence ID" value="MDU0369833.1"/>
    <property type="molecule type" value="Genomic_DNA"/>
</dbReference>
<comment type="similarity">
    <text evidence="2">Belongs to the TonB family.</text>
</comment>
<comment type="caution">
    <text evidence="11">The sequence shown here is derived from an EMBL/GenBank/DDBJ whole genome shotgun (WGS) entry which is preliminary data.</text>
</comment>
<protein>
    <submittedName>
        <fullName evidence="11">Energy transducer TonB</fullName>
    </submittedName>
</protein>
<accession>A0ABU3TEN9</accession>
<evidence type="ECO:0000256" key="4">
    <source>
        <dbReference type="ARBA" id="ARBA00022475"/>
    </source>
</evidence>
<evidence type="ECO:0000256" key="9">
    <source>
        <dbReference type="ARBA" id="ARBA00023136"/>
    </source>
</evidence>
<evidence type="ECO:0000256" key="6">
    <source>
        <dbReference type="ARBA" id="ARBA00022692"/>
    </source>
</evidence>
<dbReference type="InterPro" id="IPR051045">
    <property type="entry name" value="TonB-dependent_transducer"/>
</dbReference>
<evidence type="ECO:0000313" key="11">
    <source>
        <dbReference type="EMBL" id="MDU0369833.1"/>
    </source>
</evidence>
<dbReference type="Proteomes" id="UP001250698">
    <property type="component" value="Unassembled WGS sequence"/>
</dbReference>
<dbReference type="SUPFAM" id="SSF74653">
    <property type="entry name" value="TolA/TonB C-terminal domain"/>
    <property type="match status" value="1"/>
</dbReference>
<evidence type="ECO:0000256" key="8">
    <source>
        <dbReference type="ARBA" id="ARBA00022989"/>
    </source>
</evidence>
<evidence type="ECO:0000256" key="7">
    <source>
        <dbReference type="ARBA" id="ARBA00022927"/>
    </source>
</evidence>
<evidence type="ECO:0000259" key="10">
    <source>
        <dbReference type="Pfam" id="PF03544"/>
    </source>
</evidence>
<keyword evidence="5" id="KW-0997">Cell inner membrane</keyword>
<dbReference type="PANTHER" id="PTHR33446:SF2">
    <property type="entry name" value="PROTEIN TONB"/>
    <property type="match status" value="1"/>
</dbReference>
<dbReference type="Pfam" id="PF03544">
    <property type="entry name" value="TonB_C"/>
    <property type="match status" value="1"/>
</dbReference>
<keyword evidence="12" id="KW-1185">Reference proteome</keyword>
<keyword evidence="3" id="KW-0813">Transport</keyword>
<evidence type="ECO:0000256" key="1">
    <source>
        <dbReference type="ARBA" id="ARBA00004383"/>
    </source>
</evidence>
<organism evidence="11 12">
    <name type="scientific">Hymenobacter endophyticus</name>
    <dbReference type="NCBI Taxonomy" id="3076335"/>
    <lineage>
        <taxon>Bacteria</taxon>
        <taxon>Pseudomonadati</taxon>
        <taxon>Bacteroidota</taxon>
        <taxon>Cytophagia</taxon>
        <taxon>Cytophagales</taxon>
        <taxon>Hymenobacteraceae</taxon>
        <taxon>Hymenobacter</taxon>
    </lineage>
</organism>
<gene>
    <name evidence="11" type="ORF">ROI90_05450</name>
</gene>
<keyword evidence="6" id="KW-0812">Transmembrane</keyword>
<evidence type="ECO:0000313" key="12">
    <source>
        <dbReference type="Proteomes" id="UP001250698"/>
    </source>
</evidence>
<evidence type="ECO:0000256" key="5">
    <source>
        <dbReference type="ARBA" id="ARBA00022519"/>
    </source>
</evidence>
<proteinExistence type="inferred from homology"/>
<dbReference type="InterPro" id="IPR037682">
    <property type="entry name" value="TonB_C"/>
</dbReference>
<dbReference type="InterPro" id="IPR006260">
    <property type="entry name" value="TonB/TolA_C"/>
</dbReference>
<evidence type="ECO:0000256" key="2">
    <source>
        <dbReference type="ARBA" id="ARBA00006555"/>
    </source>
</evidence>
<keyword evidence="4" id="KW-1003">Cell membrane</keyword>
<keyword evidence="9" id="KW-0472">Membrane</keyword>
<keyword evidence="8" id="KW-1133">Transmembrane helix</keyword>
<evidence type="ECO:0000256" key="3">
    <source>
        <dbReference type="ARBA" id="ARBA00022448"/>
    </source>
</evidence>
<feature type="domain" description="TonB C-terminal" evidence="10">
    <location>
        <begin position="176"/>
        <end position="249"/>
    </location>
</feature>
<sequence>MLPLPILNVRLQACHEDWQQMTPTARGRHCAQCRRTVLDFTQAAQPELEAAFRTSPDGRVCGRFQPEQLAPQQPAPLPRRVALRPRQRKFLVALLLVCGLGLSAREAVGQLIFCAKPAQTELFEPIADVTAAALGLESPSSFPSLPPMPFVGMVVEQMPEFKGGQKGVRSFLQQNLHYPDGATSTGRILVTFTVAANGRVKGASIVKGLEPLLDQEVLRVIGKMPAWNPGNQQGRAVDVRYTLPVNFSLAEDE</sequence>
<keyword evidence="7" id="KW-0653">Protein transport</keyword>
<name>A0ABU3TEN9_9BACT</name>
<dbReference type="PANTHER" id="PTHR33446">
    <property type="entry name" value="PROTEIN TONB-RELATED"/>
    <property type="match status" value="1"/>
</dbReference>
<dbReference type="Gene3D" id="3.30.1150.10">
    <property type="match status" value="1"/>
</dbReference>
<dbReference type="NCBIfam" id="TIGR01352">
    <property type="entry name" value="tonB_Cterm"/>
    <property type="match status" value="1"/>
</dbReference>
<comment type="subcellular location">
    <subcellularLocation>
        <location evidence="1">Cell inner membrane</location>
        <topology evidence="1">Single-pass membrane protein</topology>
        <orientation evidence="1">Periplasmic side</orientation>
    </subcellularLocation>
</comment>